<evidence type="ECO:0000259" key="2">
    <source>
        <dbReference type="PROSITE" id="PS50965"/>
    </source>
</evidence>
<sequence length="296" mass="33326">MKWHMFISHAVFLSSLFVTALIILLFKVLRAVRQRRSPLHGKQIGHVPGQQLLDRIDHADREATFGYDVMIMALPMLFLVWASMRIEWQAVTFGAAEAAFFAGWLLIFAYGFWQYRRHALRKEKARDGLLAERVTGMQLNRLVANGCLVLHDLPCGDFNIDHVVIAPRGVYAIETKSFRKPKSGSAADPHKVQFDGATLKFSDFTTKAPIEQARRQAKFLASLIRESLGDSIPVTPAVSLPGWFIEKTADAKSADVFVFTPMGRAYEWFSYGEEVLQPGVRTLIAKALALRYPTVD</sequence>
<evidence type="ECO:0000313" key="4">
    <source>
        <dbReference type="Proteomes" id="UP000316584"/>
    </source>
</evidence>
<keyword evidence="4" id="KW-1185">Reference proteome</keyword>
<proteinExistence type="predicted"/>
<keyword evidence="1" id="KW-0812">Transmembrane</keyword>
<dbReference type="RefSeq" id="WP_144893330.1">
    <property type="nucleotide sequence ID" value="NZ_CP042218.1"/>
</dbReference>
<name>A0A518N6J4_9GAMM</name>
<feature type="transmembrane region" description="Helical" evidence="1">
    <location>
        <begin position="90"/>
        <end position="113"/>
    </location>
</feature>
<accession>A0A518N6J4</accession>
<feature type="transmembrane region" description="Helical" evidence="1">
    <location>
        <begin position="65"/>
        <end position="84"/>
    </location>
</feature>
<dbReference type="Pfam" id="PF08378">
    <property type="entry name" value="NERD"/>
    <property type="match status" value="1"/>
</dbReference>
<gene>
    <name evidence="3" type="ORF">FPZ22_12165</name>
</gene>
<protein>
    <submittedName>
        <fullName evidence="3">NERD domain-containing protein</fullName>
    </submittedName>
</protein>
<evidence type="ECO:0000313" key="3">
    <source>
        <dbReference type="EMBL" id="QDW67541.1"/>
    </source>
</evidence>
<reference evidence="3 4" key="1">
    <citation type="submission" date="2019-07" db="EMBL/GenBank/DDBJ databases">
        <title>Full genome sequence of Luteimonas sp. Gr-4.</title>
        <authorList>
            <person name="Im W.-T."/>
        </authorList>
    </citation>
    <scope>NUCLEOTIDE SEQUENCE [LARGE SCALE GENOMIC DNA]</scope>
    <source>
        <strain evidence="3 4">Gr-4</strain>
    </source>
</reference>
<feature type="domain" description="NERD" evidence="2">
    <location>
        <begin position="127"/>
        <end position="243"/>
    </location>
</feature>
<keyword evidence="1" id="KW-0472">Membrane</keyword>
<dbReference type="InterPro" id="IPR011528">
    <property type="entry name" value="NERD"/>
</dbReference>
<dbReference type="AlphaFoldDB" id="A0A518N6J4"/>
<dbReference type="PROSITE" id="PS50965">
    <property type="entry name" value="NERD"/>
    <property type="match status" value="1"/>
</dbReference>
<keyword evidence="1" id="KW-1133">Transmembrane helix</keyword>
<organism evidence="3 4">
    <name type="scientific">Luteimonas granuli</name>
    <dbReference type="NCBI Taxonomy" id="1176533"/>
    <lineage>
        <taxon>Bacteria</taxon>
        <taxon>Pseudomonadati</taxon>
        <taxon>Pseudomonadota</taxon>
        <taxon>Gammaproteobacteria</taxon>
        <taxon>Lysobacterales</taxon>
        <taxon>Lysobacteraceae</taxon>
        <taxon>Luteimonas</taxon>
    </lineage>
</organism>
<dbReference type="Proteomes" id="UP000316584">
    <property type="component" value="Chromosome"/>
</dbReference>
<dbReference type="EMBL" id="CP042218">
    <property type="protein sequence ID" value="QDW67541.1"/>
    <property type="molecule type" value="Genomic_DNA"/>
</dbReference>
<evidence type="ECO:0000256" key="1">
    <source>
        <dbReference type="SAM" id="Phobius"/>
    </source>
</evidence>
<dbReference type="OrthoDB" id="572185at2"/>
<feature type="transmembrane region" description="Helical" evidence="1">
    <location>
        <begin position="6"/>
        <end position="26"/>
    </location>
</feature>
<dbReference type="KEGG" id="lug:FPZ22_12165"/>